<evidence type="ECO:0000256" key="4">
    <source>
        <dbReference type="ARBA" id="ARBA00023027"/>
    </source>
</evidence>
<reference evidence="6 7" key="1">
    <citation type="submission" date="2022-03" db="EMBL/GenBank/DDBJ databases">
        <authorList>
            <person name="Macdonald S."/>
            <person name="Ahmed S."/>
            <person name="Newling K."/>
        </authorList>
    </citation>
    <scope>NUCLEOTIDE SEQUENCE [LARGE SCALE GENOMIC DNA]</scope>
</reference>
<dbReference type="InterPro" id="IPR027417">
    <property type="entry name" value="P-loop_NTPase"/>
</dbReference>
<dbReference type="Pfam" id="PF00931">
    <property type="entry name" value="NB-ARC"/>
    <property type="match status" value="1"/>
</dbReference>
<dbReference type="GO" id="GO:0006952">
    <property type="term" value="P:defense response"/>
    <property type="evidence" value="ECO:0007669"/>
    <property type="project" value="UniProtKB-KW"/>
</dbReference>
<keyword evidence="3" id="KW-0611">Plant defense</keyword>
<evidence type="ECO:0000256" key="1">
    <source>
        <dbReference type="ARBA" id="ARBA00022614"/>
    </source>
</evidence>
<dbReference type="InterPro" id="IPR002182">
    <property type="entry name" value="NB-ARC"/>
</dbReference>
<dbReference type="PANTHER" id="PTHR11017">
    <property type="entry name" value="LEUCINE-RICH REPEAT-CONTAINING PROTEIN"/>
    <property type="match status" value="1"/>
</dbReference>
<protein>
    <recommendedName>
        <fullName evidence="5">TIR domain-containing protein</fullName>
    </recommendedName>
</protein>
<dbReference type="SUPFAM" id="SSF52200">
    <property type="entry name" value="Toll/Interleukin receptor TIR domain"/>
    <property type="match status" value="1"/>
</dbReference>
<dbReference type="SUPFAM" id="SSF52058">
    <property type="entry name" value="L domain-like"/>
    <property type="match status" value="1"/>
</dbReference>
<keyword evidence="4" id="KW-0520">NAD</keyword>
<evidence type="ECO:0000259" key="5">
    <source>
        <dbReference type="PROSITE" id="PS50104"/>
    </source>
</evidence>
<dbReference type="PROSITE" id="PS50104">
    <property type="entry name" value="TIR"/>
    <property type="match status" value="1"/>
</dbReference>
<organism evidence="6 7">
    <name type="scientific">Eruca vesicaria subsp. sativa</name>
    <name type="common">Garden rocket</name>
    <name type="synonym">Eruca sativa</name>
    <dbReference type="NCBI Taxonomy" id="29727"/>
    <lineage>
        <taxon>Eukaryota</taxon>
        <taxon>Viridiplantae</taxon>
        <taxon>Streptophyta</taxon>
        <taxon>Embryophyta</taxon>
        <taxon>Tracheophyta</taxon>
        <taxon>Spermatophyta</taxon>
        <taxon>Magnoliopsida</taxon>
        <taxon>eudicotyledons</taxon>
        <taxon>Gunneridae</taxon>
        <taxon>Pentapetalae</taxon>
        <taxon>rosids</taxon>
        <taxon>malvids</taxon>
        <taxon>Brassicales</taxon>
        <taxon>Brassicaceae</taxon>
        <taxon>Brassiceae</taxon>
        <taxon>Eruca</taxon>
    </lineage>
</organism>
<dbReference type="SMART" id="SM00255">
    <property type="entry name" value="TIR"/>
    <property type="match status" value="1"/>
</dbReference>
<dbReference type="InterPro" id="IPR036390">
    <property type="entry name" value="WH_DNA-bd_sf"/>
</dbReference>
<dbReference type="Pfam" id="PF01582">
    <property type="entry name" value="TIR"/>
    <property type="match status" value="1"/>
</dbReference>
<name>A0ABC8IU04_ERUVS</name>
<sequence>MASSSRSRECESKYDVFLSFRGVDTRLSIVSHLYEELVSRGLVTFKDDKRLEIGDNISDELHRAIQGLNNVIVLLSEKYATSRWCLMELQLIMELQREGRLRVLPVFYKVEPSDVRHQRECFNLERYKGTEMAPMWGEALNQIANLSGVEFKSCTDEGTMVRILAQEISDRTARRNIDATHIVGVEIHMQSLKYLLDMDSEYDEVRMIGIWGMGGIGKTAIAKCLYGQLSLQFKARYFSQEVRGIHKDLDLQHLQKELLYSTLQEEISLWSVEAGGEEIRSRLIHKSVLLVLDGVDKIDQVHALAKETAWFGPRSIIIITTRDRGLLRSCGVETIYEVKCLDDEASLKMFKQIAFKGGSPPPCDDFEQLSVRAAGLAHGLPSALRAYALFLRGRDNSPGEWEEAICGLESNPDEKVMEVLKLSYDGLAKQHQNVFLQVACLFNGGTFQRVISLLDGYEDEKKLCLKILAEKSLINIATSEYVILHKLVEQMGRGIMLDCGKFLGDAETIRDALVYEDGTKVTECISLHICELNSPFSMESGFNRMRGLKFLKVYKHVENIKPNLTVIRNDINLPYSVRLLHWDSLPLRTFPLKVDEYFIVELNLRHSSLKTFWGGTPHLKKLKRVDVTGSKKLKRLPNLSDVKNLEELILEQCTRLQGVPESIGETSALRRLNLSYNGGPESLMSVVIKEVSGTQCVAVMFPTANVKMELTNVSIEGDIEFQYPSFCEGNAEYFSFGPVTTKMSLQQAQLISEFNKFVSLNIKRLSYKEKGPPMVFHRFPDILTLKELKLINLNIQILPDGIGQLEFLEKLDLSGNDFENLPEAMSTLPLLKTLRLQNCRKLEKLPELAQVQSLTLLNCRNLRSLVKHSDSGRYCLLELCLDNCNNVEPFSDQLSPYTKLTYLDLSSHDFETLPSSISDLTSLVTLCLNNCKSLKSVEVLPQSLQFLHAHGCDLLEADALENLNVRINKKMPGQSFSSYPYASVMSAAPHVSSVCFQETGMLSPERDQQATKSRLPKFLSCLF</sequence>
<dbReference type="InterPro" id="IPR044974">
    <property type="entry name" value="Disease_R_plants"/>
</dbReference>
<dbReference type="AlphaFoldDB" id="A0ABC8IU04"/>
<evidence type="ECO:0000313" key="6">
    <source>
        <dbReference type="EMBL" id="CAH8300527.1"/>
    </source>
</evidence>
<evidence type="ECO:0000256" key="2">
    <source>
        <dbReference type="ARBA" id="ARBA00022737"/>
    </source>
</evidence>
<dbReference type="Pfam" id="PF23282">
    <property type="entry name" value="WHD_ROQ1"/>
    <property type="match status" value="1"/>
</dbReference>
<feature type="domain" description="TIR" evidence="5">
    <location>
        <begin position="12"/>
        <end position="168"/>
    </location>
</feature>
<keyword evidence="1" id="KW-0433">Leucine-rich repeat</keyword>
<dbReference type="SUPFAM" id="SSF52540">
    <property type="entry name" value="P-loop containing nucleoside triphosphate hydrolases"/>
    <property type="match status" value="1"/>
</dbReference>
<dbReference type="InterPro" id="IPR000157">
    <property type="entry name" value="TIR_dom"/>
</dbReference>
<dbReference type="PRINTS" id="PR00364">
    <property type="entry name" value="DISEASERSIST"/>
</dbReference>
<dbReference type="InterPro" id="IPR032675">
    <property type="entry name" value="LRR_dom_sf"/>
</dbReference>
<accession>A0ABC8IU04</accession>
<gene>
    <name evidence="6" type="ORF">ERUC_LOCUS2776</name>
</gene>
<dbReference type="Gene3D" id="3.40.50.300">
    <property type="entry name" value="P-loop containing nucleotide triphosphate hydrolases"/>
    <property type="match status" value="1"/>
</dbReference>
<keyword evidence="7" id="KW-1185">Reference proteome</keyword>
<dbReference type="Gene3D" id="1.10.8.430">
    <property type="entry name" value="Helical domain of apoptotic protease-activating factors"/>
    <property type="match status" value="1"/>
</dbReference>
<dbReference type="InterPro" id="IPR035897">
    <property type="entry name" value="Toll_tir_struct_dom_sf"/>
</dbReference>
<evidence type="ECO:0000256" key="3">
    <source>
        <dbReference type="ARBA" id="ARBA00022821"/>
    </source>
</evidence>
<dbReference type="PANTHER" id="PTHR11017:SF384">
    <property type="entry name" value="DISEASE RESISTANCE PROTEIN (TIR-NBS-LRR CLASS) FAMILY"/>
    <property type="match status" value="1"/>
</dbReference>
<dbReference type="Proteomes" id="UP001642260">
    <property type="component" value="Unassembled WGS sequence"/>
</dbReference>
<keyword evidence="2" id="KW-0677">Repeat</keyword>
<dbReference type="EMBL" id="CAKOAT010054044">
    <property type="protein sequence ID" value="CAH8300527.1"/>
    <property type="molecule type" value="Genomic_DNA"/>
</dbReference>
<dbReference type="Gene3D" id="3.80.10.10">
    <property type="entry name" value="Ribonuclease Inhibitor"/>
    <property type="match status" value="2"/>
</dbReference>
<proteinExistence type="predicted"/>
<dbReference type="Gene3D" id="3.40.50.10140">
    <property type="entry name" value="Toll/interleukin-1 receptor homology (TIR) domain"/>
    <property type="match status" value="1"/>
</dbReference>
<dbReference type="FunFam" id="3.40.50.10140:FF:000007">
    <property type="entry name" value="Disease resistance protein (TIR-NBS-LRR class)"/>
    <property type="match status" value="1"/>
</dbReference>
<dbReference type="SUPFAM" id="SSF46785">
    <property type="entry name" value="Winged helix' DNA-binding domain"/>
    <property type="match status" value="1"/>
</dbReference>
<dbReference type="InterPro" id="IPR058192">
    <property type="entry name" value="WHD_ROQ1-like"/>
</dbReference>
<dbReference type="InterPro" id="IPR042197">
    <property type="entry name" value="Apaf_helical"/>
</dbReference>
<comment type="caution">
    <text evidence="6">The sequence shown here is derived from an EMBL/GenBank/DDBJ whole genome shotgun (WGS) entry which is preliminary data.</text>
</comment>
<evidence type="ECO:0000313" key="7">
    <source>
        <dbReference type="Proteomes" id="UP001642260"/>
    </source>
</evidence>